<feature type="signal peptide" evidence="1">
    <location>
        <begin position="1"/>
        <end position="20"/>
    </location>
</feature>
<comment type="caution">
    <text evidence="2">The sequence shown here is derived from an EMBL/GenBank/DDBJ whole genome shotgun (WGS) entry which is preliminary data.</text>
</comment>
<organism evidence="2 3">
    <name type="scientific">Inquilinus ginsengisoli</name>
    <dbReference type="NCBI Taxonomy" id="363840"/>
    <lineage>
        <taxon>Bacteria</taxon>
        <taxon>Pseudomonadati</taxon>
        <taxon>Pseudomonadota</taxon>
        <taxon>Alphaproteobacteria</taxon>
        <taxon>Rhodospirillales</taxon>
        <taxon>Rhodospirillaceae</taxon>
        <taxon>Inquilinus</taxon>
    </lineage>
</organism>
<name>A0ABU1JN16_9PROT</name>
<feature type="chain" id="PRO_5045095565" evidence="1">
    <location>
        <begin position="21"/>
        <end position="371"/>
    </location>
</feature>
<evidence type="ECO:0000313" key="2">
    <source>
        <dbReference type="EMBL" id="MDR6288945.1"/>
    </source>
</evidence>
<dbReference type="EMBL" id="JAVDPW010000002">
    <property type="protein sequence ID" value="MDR6288945.1"/>
    <property type="molecule type" value="Genomic_DNA"/>
</dbReference>
<keyword evidence="1" id="KW-0732">Signal</keyword>
<gene>
    <name evidence="2" type="ORF">E9232_001452</name>
</gene>
<sequence length="371" mass="37809">MRRSAVLLAVFGLAAPAAQAQVPNTAYHVQLQVNRYSEDIGLSGVGSCRIGTGVIGTFPDSAGRLAIGTPVDLAVPCARPGRGSGYSTADLASAHFLDARLAGVPGGGFSIIALQPRAVPSVLPSAAAPQPVIQQQVLIAPPPPVVIRSPAQPSMPLPVAPVAPSRPLVIGQQPIAPTVVPASPGPAFVPRPLGYVPAPQPVAGDSATMRPDAAIVITYDAAGAGRSQRVVTPTDPAYPGLLSQLGGIAPGQTKPLPRPVAAAALVPNAVGGDKLRSLVVGNSLTGTDLRYNRQGAWTEYYDPSGVVTRSEATRRQVGSWAIRGDALCTRYPGQAESCLTLSTTATALRGYAGATLIALDLRILPGNAIPG</sequence>
<reference evidence="2 3" key="1">
    <citation type="submission" date="2023-07" db="EMBL/GenBank/DDBJ databases">
        <title>Sorghum-associated microbial communities from plants grown in Nebraska, USA.</title>
        <authorList>
            <person name="Schachtman D."/>
        </authorList>
    </citation>
    <scope>NUCLEOTIDE SEQUENCE [LARGE SCALE GENOMIC DNA]</scope>
    <source>
        <strain evidence="2 3">584</strain>
    </source>
</reference>
<keyword evidence="3" id="KW-1185">Reference proteome</keyword>
<dbReference type="Proteomes" id="UP001262410">
    <property type="component" value="Unassembled WGS sequence"/>
</dbReference>
<evidence type="ECO:0000256" key="1">
    <source>
        <dbReference type="SAM" id="SignalP"/>
    </source>
</evidence>
<evidence type="ECO:0000313" key="3">
    <source>
        <dbReference type="Proteomes" id="UP001262410"/>
    </source>
</evidence>
<dbReference type="RefSeq" id="WP_309793040.1">
    <property type="nucleotide sequence ID" value="NZ_JAVDPW010000002.1"/>
</dbReference>
<proteinExistence type="predicted"/>
<accession>A0ABU1JN16</accession>
<protein>
    <submittedName>
        <fullName evidence="2">Uncharacterized protein</fullName>
    </submittedName>
</protein>